<dbReference type="SUPFAM" id="SSF46767">
    <property type="entry name" value="Methylated DNA-protein cysteine methyltransferase, C-terminal domain"/>
    <property type="match status" value="1"/>
</dbReference>
<dbReference type="Gene3D" id="1.10.10.10">
    <property type="entry name" value="Winged helix-like DNA-binding domain superfamily/Winged helix DNA-binding domain"/>
    <property type="match status" value="1"/>
</dbReference>
<comment type="caution">
    <text evidence="8">The sequence shown here is derived from an EMBL/GenBank/DDBJ whole genome shotgun (WGS) entry which is preliminary data.</text>
</comment>
<sequence length="157" mass="17224">MWTLRFPFPDFSLGVRCSTDAVLEAAFLPVHSGEEGATVLANTVWQQLLQYRAQGQFCFTLPLQPEGTEHDRKVWQWLCQLPAGQPARYGEGAAVLGSSAQAVGNACGRNPIPLLIPCHRVVGQHGLGGFMQGRQEGPLSIKQWLLQHESRQASLFG</sequence>
<dbReference type="InterPro" id="IPR036217">
    <property type="entry name" value="MethylDNA_cys_MeTrfase_DNAb"/>
</dbReference>
<dbReference type="Pfam" id="PF01035">
    <property type="entry name" value="DNA_binding_1"/>
    <property type="match status" value="1"/>
</dbReference>
<evidence type="ECO:0000256" key="2">
    <source>
        <dbReference type="ARBA" id="ARBA00022603"/>
    </source>
</evidence>
<evidence type="ECO:0000256" key="4">
    <source>
        <dbReference type="ARBA" id="ARBA00022763"/>
    </source>
</evidence>
<keyword evidence="4" id="KW-0227">DNA damage</keyword>
<dbReference type="NCBIfam" id="TIGR00589">
    <property type="entry name" value="ogt"/>
    <property type="match status" value="1"/>
</dbReference>
<keyword evidence="5" id="KW-0234">DNA repair</keyword>
<evidence type="ECO:0000256" key="1">
    <source>
        <dbReference type="ARBA" id="ARBA00001286"/>
    </source>
</evidence>
<dbReference type="InterPro" id="IPR014048">
    <property type="entry name" value="MethylDNA_cys_MeTrfase_DNA-bd"/>
</dbReference>
<dbReference type="EMBL" id="JABAIM010000005">
    <property type="protein sequence ID" value="NLR76895.1"/>
    <property type="molecule type" value="Genomic_DNA"/>
</dbReference>
<dbReference type="GO" id="GO:0006281">
    <property type="term" value="P:DNA repair"/>
    <property type="evidence" value="ECO:0007669"/>
    <property type="project" value="UniProtKB-KW"/>
</dbReference>
<evidence type="ECO:0000313" key="9">
    <source>
        <dbReference type="Proteomes" id="UP000587991"/>
    </source>
</evidence>
<reference evidence="8 9" key="1">
    <citation type="submission" date="2020-04" db="EMBL/GenBank/DDBJ databases">
        <title>Draft genome of Leeia sp. IMCC25680.</title>
        <authorList>
            <person name="Song J."/>
            <person name="Cho J.-C."/>
        </authorList>
    </citation>
    <scope>NUCLEOTIDE SEQUENCE [LARGE SCALE GENOMIC DNA]</scope>
    <source>
        <strain evidence="8 9">IMCC25680</strain>
    </source>
</reference>
<organism evidence="8 9">
    <name type="scientific">Leeia aquatica</name>
    <dbReference type="NCBI Taxonomy" id="2725557"/>
    <lineage>
        <taxon>Bacteria</taxon>
        <taxon>Pseudomonadati</taxon>
        <taxon>Pseudomonadota</taxon>
        <taxon>Betaproteobacteria</taxon>
        <taxon>Neisseriales</taxon>
        <taxon>Leeiaceae</taxon>
        <taxon>Leeia</taxon>
    </lineage>
</organism>
<evidence type="ECO:0000256" key="6">
    <source>
        <dbReference type="ARBA" id="ARBA00049348"/>
    </source>
</evidence>
<dbReference type="RefSeq" id="WP_168878564.1">
    <property type="nucleotide sequence ID" value="NZ_JABAIM010000005.1"/>
</dbReference>
<keyword evidence="9" id="KW-1185">Reference proteome</keyword>
<evidence type="ECO:0000259" key="7">
    <source>
        <dbReference type="Pfam" id="PF01035"/>
    </source>
</evidence>
<evidence type="ECO:0000313" key="8">
    <source>
        <dbReference type="EMBL" id="NLR76895.1"/>
    </source>
</evidence>
<dbReference type="AlphaFoldDB" id="A0A847SD82"/>
<protein>
    <submittedName>
        <fullName evidence="8">Methylated-DNA--[protein]-cysteine S-methyltransferase</fullName>
    </submittedName>
</protein>
<dbReference type="GO" id="GO:0032259">
    <property type="term" value="P:methylation"/>
    <property type="evidence" value="ECO:0007669"/>
    <property type="project" value="UniProtKB-KW"/>
</dbReference>
<dbReference type="CDD" id="cd06445">
    <property type="entry name" value="ATase"/>
    <property type="match status" value="1"/>
</dbReference>
<gene>
    <name evidence="8" type="ORF">HF682_17130</name>
</gene>
<keyword evidence="3 8" id="KW-0808">Transferase</keyword>
<dbReference type="PANTHER" id="PTHR10815:SF13">
    <property type="entry name" value="METHYLATED-DNA--PROTEIN-CYSTEINE METHYLTRANSFERASE"/>
    <property type="match status" value="1"/>
</dbReference>
<dbReference type="Proteomes" id="UP000587991">
    <property type="component" value="Unassembled WGS sequence"/>
</dbReference>
<evidence type="ECO:0000256" key="5">
    <source>
        <dbReference type="ARBA" id="ARBA00023204"/>
    </source>
</evidence>
<comment type="catalytic activity">
    <reaction evidence="1">
        <text>a 4-O-methyl-thymidine in DNA + L-cysteinyl-[protein] = a thymidine in DNA + S-methyl-L-cysteinyl-[protein]</text>
        <dbReference type="Rhea" id="RHEA:53428"/>
        <dbReference type="Rhea" id="RHEA-COMP:10131"/>
        <dbReference type="Rhea" id="RHEA-COMP:10132"/>
        <dbReference type="Rhea" id="RHEA-COMP:13555"/>
        <dbReference type="Rhea" id="RHEA-COMP:13556"/>
        <dbReference type="ChEBI" id="CHEBI:29950"/>
        <dbReference type="ChEBI" id="CHEBI:82612"/>
        <dbReference type="ChEBI" id="CHEBI:137386"/>
        <dbReference type="ChEBI" id="CHEBI:137387"/>
        <dbReference type="EC" id="2.1.1.63"/>
    </reaction>
</comment>
<evidence type="ECO:0000256" key="3">
    <source>
        <dbReference type="ARBA" id="ARBA00022679"/>
    </source>
</evidence>
<feature type="domain" description="Methylated-DNA-[protein]-cysteine S-methyltransferase DNA binding" evidence="7">
    <location>
        <begin position="71"/>
        <end position="150"/>
    </location>
</feature>
<dbReference type="PANTHER" id="PTHR10815">
    <property type="entry name" value="METHYLATED-DNA--PROTEIN-CYSTEINE METHYLTRANSFERASE"/>
    <property type="match status" value="1"/>
</dbReference>
<proteinExistence type="predicted"/>
<comment type="catalytic activity">
    <reaction evidence="6">
        <text>a 6-O-methyl-2'-deoxyguanosine in DNA + L-cysteinyl-[protein] = S-methyl-L-cysteinyl-[protein] + a 2'-deoxyguanosine in DNA</text>
        <dbReference type="Rhea" id="RHEA:24000"/>
        <dbReference type="Rhea" id="RHEA-COMP:10131"/>
        <dbReference type="Rhea" id="RHEA-COMP:10132"/>
        <dbReference type="Rhea" id="RHEA-COMP:11367"/>
        <dbReference type="Rhea" id="RHEA-COMP:11368"/>
        <dbReference type="ChEBI" id="CHEBI:29950"/>
        <dbReference type="ChEBI" id="CHEBI:82612"/>
        <dbReference type="ChEBI" id="CHEBI:85445"/>
        <dbReference type="ChEBI" id="CHEBI:85448"/>
        <dbReference type="EC" id="2.1.1.63"/>
    </reaction>
</comment>
<accession>A0A847SD82</accession>
<dbReference type="InterPro" id="IPR001497">
    <property type="entry name" value="MethylDNA_cys_MeTrfase_AS"/>
</dbReference>
<dbReference type="GO" id="GO:0003908">
    <property type="term" value="F:methylated-DNA-[protein]-cysteine S-methyltransferase activity"/>
    <property type="evidence" value="ECO:0007669"/>
    <property type="project" value="UniProtKB-EC"/>
</dbReference>
<name>A0A847SD82_9NEIS</name>
<keyword evidence="2 8" id="KW-0489">Methyltransferase</keyword>
<dbReference type="InterPro" id="IPR036388">
    <property type="entry name" value="WH-like_DNA-bd_sf"/>
</dbReference>
<dbReference type="PROSITE" id="PS00374">
    <property type="entry name" value="MGMT"/>
    <property type="match status" value="1"/>
</dbReference>